<protein>
    <submittedName>
        <fullName evidence="1">Uncharacterized protein</fullName>
    </submittedName>
</protein>
<dbReference type="KEGG" id="sla:SERLADRAFT_469292"/>
<name>F8NZY4_SERL9</name>
<accession>F8NZY4</accession>
<dbReference type="RefSeq" id="XP_007319173.1">
    <property type="nucleotide sequence ID" value="XM_007319111.1"/>
</dbReference>
<organism>
    <name type="scientific">Serpula lacrymans var. lacrymans (strain S7.9)</name>
    <name type="common">Dry rot fungus</name>
    <dbReference type="NCBI Taxonomy" id="578457"/>
    <lineage>
        <taxon>Eukaryota</taxon>
        <taxon>Fungi</taxon>
        <taxon>Dikarya</taxon>
        <taxon>Basidiomycota</taxon>
        <taxon>Agaricomycotina</taxon>
        <taxon>Agaricomycetes</taxon>
        <taxon>Agaricomycetidae</taxon>
        <taxon>Boletales</taxon>
        <taxon>Coniophorineae</taxon>
        <taxon>Serpulaceae</taxon>
        <taxon>Serpula</taxon>
    </lineage>
</organism>
<evidence type="ECO:0000313" key="1">
    <source>
        <dbReference type="EMBL" id="EGO23411.1"/>
    </source>
</evidence>
<dbReference type="EMBL" id="GL945435">
    <property type="protein sequence ID" value="EGO23411.1"/>
    <property type="molecule type" value="Genomic_DNA"/>
</dbReference>
<reference evidence="1" key="1">
    <citation type="submission" date="2011-04" db="EMBL/GenBank/DDBJ databases">
        <title>Evolution of plant cell wall degrading machinery underlies the functional diversity of forest fungi.</title>
        <authorList>
            <consortium name="US DOE Joint Genome Institute (JGI-PGF)"/>
            <person name="Eastwood D.C."/>
            <person name="Floudas D."/>
            <person name="Binder M."/>
            <person name="Majcherczyk A."/>
            <person name="Schneider P."/>
            <person name="Aerts A."/>
            <person name="Asiegbu F.O."/>
            <person name="Baker S.E."/>
            <person name="Barry K."/>
            <person name="Bendiksby M."/>
            <person name="Blumentritt M."/>
            <person name="Coutinho P.M."/>
            <person name="Cullen D."/>
            <person name="Cullen D."/>
            <person name="Gathman A."/>
            <person name="Goodell B."/>
            <person name="Henrissat B."/>
            <person name="Ihrmark K."/>
            <person name="Kauserud H."/>
            <person name="Kohler A."/>
            <person name="LaButti K."/>
            <person name="Lapidus A."/>
            <person name="Lavin J.L."/>
            <person name="Lee Y.-H."/>
            <person name="Lindquist E."/>
            <person name="Lilly W."/>
            <person name="Lucas S."/>
            <person name="Morin E."/>
            <person name="Murat C."/>
            <person name="Oguiza J.A."/>
            <person name="Park J."/>
            <person name="Pisabarro A.G."/>
            <person name="Riley R."/>
            <person name="Rosling A."/>
            <person name="Salamov A."/>
            <person name="Schmidt O."/>
            <person name="Schmutz J."/>
            <person name="Skrede I."/>
            <person name="Stenlid J."/>
            <person name="Wiebenga A."/>
            <person name="Xie X."/>
            <person name="Kues U."/>
            <person name="Hibbett D.S."/>
            <person name="Hoffmeister D."/>
            <person name="Hogberg N."/>
            <person name="Martin F."/>
            <person name="Grigoriev I.V."/>
            <person name="Watkinson S.C."/>
        </authorList>
    </citation>
    <scope>NUCLEOTIDE SEQUENCE</scope>
    <source>
        <strain evidence="1">S7.9</strain>
    </source>
</reference>
<dbReference type="Proteomes" id="UP000008064">
    <property type="component" value="Unassembled WGS sequence"/>
</dbReference>
<sequence>MTFTLYHNYTSRILYALPSARFKPPSVQFWACASAALSFSSPTLITSRPYFSIKFHLSIHPPVSDENLMDRGKIRNAGYADVWKILLFDHLIYQRTSNR</sequence>
<dbReference type="AlphaFoldDB" id="F8NZY4"/>
<gene>
    <name evidence="1" type="ORF">SERLADRAFT_469292</name>
</gene>
<dbReference type="GeneID" id="18819583"/>
<dbReference type="HOGENOM" id="CLU_2514026_0_0_1"/>
<proteinExistence type="predicted"/>